<dbReference type="AlphaFoldDB" id="A0A1Y3ECF9"/>
<dbReference type="EMBL" id="LVZM01017155">
    <property type="protein sequence ID" value="OUC42681.1"/>
    <property type="molecule type" value="Genomic_DNA"/>
</dbReference>
<dbReference type="Proteomes" id="UP000243006">
    <property type="component" value="Unassembled WGS sequence"/>
</dbReference>
<gene>
    <name evidence="1" type="ORF">D917_10302</name>
</gene>
<protein>
    <submittedName>
        <fullName evidence="1">Uncharacterized protein</fullName>
    </submittedName>
</protein>
<reference evidence="1 2" key="1">
    <citation type="submission" date="2015-04" db="EMBL/GenBank/DDBJ databases">
        <title>Draft genome of the roundworm Trichinella nativa.</title>
        <authorList>
            <person name="Mitreva M."/>
        </authorList>
    </citation>
    <scope>NUCLEOTIDE SEQUENCE [LARGE SCALE GENOMIC DNA]</scope>
    <source>
        <strain evidence="1 2">ISS45</strain>
    </source>
</reference>
<accession>A0A1Y3ECF9</accession>
<evidence type="ECO:0000313" key="1">
    <source>
        <dbReference type="EMBL" id="OUC42681.1"/>
    </source>
</evidence>
<proteinExistence type="predicted"/>
<comment type="caution">
    <text evidence="1">The sequence shown here is derived from an EMBL/GenBank/DDBJ whole genome shotgun (WGS) entry which is preliminary data.</text>
</comment>
<organism evidence="1 2">
    <name type="scientific">Trichinella nativa</name>
    <dbReference type="NCBI Taxonomy" id="6335"/>
    <lineage>
        <taxon>Eukaryota</taxon>
        <taxon>Metazoa</taxon>
        <taxon>Ecdysozoa</taxon>
        <taxon>Nematoda</taxon>
        <taxon>Enoplea</taxon>
        <taxon>Dorylaimia</taxon>
        <taxon>Trichinellida</taxon>
        <taxon>Trichinellidae</taxon>
        <taxon>Trichinella</taxon>
    </lineage>
</organism>
<name>A0A1Y3ECF9_9BILA</name>
<sequence>MLHLYEPCSILAVQTNGTTFSLLPNREKEIATIVVQYISAVAEQSLCQICTCHARHMFSDTICFPCNLPTYVRIIFV</sequence>
<evidence type="ECO:0000313" key="2">
    <source>
        <dbReference type="Proteomes" id="UP000243006"/>
    </source>
</evidence>